<dbReference type="PANTHER" id="PTHR33121:SF70">
    <property type="entry name" value="SIGNALING PROTEIN YKOW"/>
    <property type="match status" value="1"/>
</dbReference>
<evidence type="ECO:0000313" key="4">
    <source>
        <dbReference type="EMBL" id="ARD22485.1"/>
    </source>
</evidence>
<keyword evidence="5" id="KW-1185">Reference proteome</keyword>
<keyword evidence="1" id="KW-0597">Phosphoprotein</keyword>
<dbReference type="PROSITE" id="PS50110">
    <property type="entry name" value="RESPONSE_REGULATORY"/>
    <property type="match status" value="1"/>
</dbReference>
<evidence type="ECO:0000259" key="2">
    <source>
        <dbReference type="PROSITE" id="PS50110"/>
    </source>
</evidence>
<dbReference type="InterPro" id="IPR001633">
    <property type="entry name" value="EAL_dom"/>
</dbReference>
<dbReference type="SMART" id="SM00448">
    <property type="entry name" value="REC"/>
    <property type="match status" value="1"/>
</dbReference>
<protein>
    <recommendedName>
        <fullName evidence="6">EAL domain-containing protein</fullName>
    </recommendedName>
</protein>
<evidence type="ECO:0000313" key="5">
    <source>
        <dbReference type="Proteomes" id="UP000191820"/>
    </source>
</evidence>
<reference evidence="4 5" key="1">
    <citation type="submission" date="2017-03" db="EMBL/GenBank/DDBJ databases">
        <title>Genome sequencing of Shewanella japonica KCTC 22435.</title>
        <authorList>
            <person name="Kim K.M."/>
        </authorList>
    </citation>
    <scope>NUCLEOTIDE SEQUENCE [LARGE SCALE GENOMIC DNA]</scope>
    <source>
        <strain evidence="4 5">KCTC 22435</strain>
    </source>
</reference>
<dbReference type="InterPro" id="IPR011006">
    <property type="entry name" value="CheY-like_superfamily"/>
</dbReference>
<feature type="domain" description="EAL" evidence="3">
    <location>
        <begin position="142"/>
        <end position="393"/>
    </location>
</feature>
<dbReference type="SMART" id="SM00052">
    <property type="entry name" value="EAL"/>
    <property type="match status" value="1"/>
</dbReference>
<organism evidence="4 5">
    <name type="scientific">Shewanella japonica</name>
    <dbReference type="NCBI Taxonomy" id="93973"/>
    <lineage>
        <taxon>Bacteria</taxon>
        <taxon>Pseudomonadati</taxon>
        <taxon>Pseudomonadota</taxon>
        <taxon>Gammaproteobacteria</taxon>
        <taxon>Alteromonadales</taxon>
        <taxon>Shewanellaceae</taxon>
        <taxon>Shewanella</taxon>
    </lineage>
</organism>
<proteinExistence type="predicted"/>
<gene>
    <name evidence="4" type="ORF">SJ2017_2192</name>
</gene>
<dbReference type="PANTHER" id="PTHR33121">
    <property type="entry name" value="CYCLIC DI-GMP PHOSPHODIESTERASE PDEF"/>
    <property type="match status" value="1"/>
</dbReference>
<dbReference type="SUPFAM" id="SSF52172">
    <property type="entry name" value="CheY-like"/>
    <property type="match status" value="1"/>
</dbReference>
<name>A0ABN4YHU8_9GAMM</name>
<dbReference type="InterPro" id="IPR001789">
    <property type="entry name" value="Sig_transdc_resp-reg_receiver"/>
</dbReference>
<dbReference type="InterPro" id="IPR050706">
    <property type="entry name" value="Cyclic-di-GMP_PDE-like"/>
</dbReference>
<sequence length="393" mass="44788">MINILIIEDDEFIRKTYVESLKEVSPNIKIFDISNGNQSLEILKQNKIDYIILDIMMEKGDGVFVLRNLPTLDYKLEVILCSSIDHDMFNSVNNLAEMYDVKIIGMLTKPKLPTSIIINAINGKMSNKALDNASNNQVKSHLHDIGPFVKNAEISEHLVVFYQPQKCLKNMQIVGVEALARLTHPEYGLLLPYQFLDFLSKEQMKELTHAVIEQAMRKVSSLMLRGINITCSINIPTIIMEDISFPDNIDEMTKSYNIPNSNVILEMLEDEIVDNKLLLDVCTRLRMKGFNLSIDDFGENQSSFERFKLFPFNEIKIDRKFINNLLNDNKKLAIVNSLVKIGKELNIPVVAEGVESLDVQSKLKDLGCDLIQGYLISTPINGIDLDRKLLEYK</sequence>
<dbReference type="Pfam" id="PF00563">
    <property type="entry name" value="EAL"/>
    <property type="match status" value="1"/>
</dbReference>
<dbReference type="CDD" id="cd01948">
    <property type="entry name" value="EAL"/>
    <property type="match status" value="1"/>
</dbReference>
<dbReference type="SUPFAM" id="SSF141868">
    <property type="entry name" value="EAL domain-like"/>
    <property type="match status" value="1"/>
</dbReference>
<evidence type="ECO:0000256" key="1">
    <source>
        <dbReference type="PROSITE-ProRule" id="PRU00169"/>
    </source>
</evidence>
<dbReference type="Pfam" id="PF00072">
    <property type="entry name" value="Response_reg"/>
    <property type="match status" value="1"/>
</dbReference>
<dbReference type="Proteomes" id="UP000191820">
    <property type="component" value="Chromosome"/>
</dbReference>
<dbReference type="InterPro" id="IPR035919">
    <property type="entry name" value="EAL_sf"/>
</dbReference>
<dbReference type="EMBL" id="CP020472">
    <property type="protein sequence ID" value="ARD22485.1"/>
    <property type="molecule type" value="Genomic_DNA"/>
</dbReference>
<accession>A0ABN4YHU8</accession>
<evidence type="ECO:0008006" key="6">
    <source>
        <dbReference type="Google" id="ProtNLM"/>
    </source>
</evidence>
<feature type="domain" description="Response regulatory" evidence="2">
    <location>
        <begin position="3"/>
        <end position="124"/>
    </location>
</feature>
<dbReference type="Gene3D" id="3.20.20.450">
    <property type="entry name" value="EAL domain"/>
    <property type="match status" value="1"/>
</dbReference>
<dbReference type="PROSITE" id="PS50883">
    <property type="entry name" value="EAL"/>
    <property type="match status" value="1"/>
</dbReference>
<dbReference type="RefSeq" id="WP_080915811.1">
    <property type="nucleotide sequence ID" value="NZ_CP020472.1"/>
</dbReference>
<dbReference type="Gene3D" id="3.40.50.2300">
    <property type="match status" value="1"/>
</dbReference>
<feature type="modified residue" description="4-aspartylphosphate" evidence="1">
    <location>
        <position position="54"/>
    </location>
</feature>
<evidence type="ECO:0000259" key="3">
    <source>
        <dbReference type="PROSITE" id="PS50883"/>
    </source>
</evidence>